<comment type="caution">
    <text evidence="3">The sequence shown here is derived from an EMBL/GenBank/DDBJ whole genome shotgun (WGS) entry which is preliminary data.</text>
</comment>
<dbReference type="InterPro" id="IPR000618">
    <property type="entry name" value="Insect_cuticle"/>
</dbReference>
<evidence type="ECO:0000256" key="1">
    <source>
        <dbReference type="PROSITE-ProRule" id="PRU00497"/>
    </source>
</evidence>
<protein>
    <submittedName>
        <fullName evidence="3">Uncharacterized protein</fullName>
    </submittedName>
</protein>
<evidence type="ECO:0000313" key="3">
    <source>
        <dbReference type="EMBL" id="KAG8188491.1"/>
    </source>
</evidence>
<dbReference type="InterPro" id="IPR050468">
    <property type="entry name" value="Cuticle_Struct_Prot"/>
</dbReference>
<reference evidence="3 4" key="1">
    <citation type="journal article" date="2022" name="Nat. Ecol. Evol.">
        <title>A masculinizing supergene underlies an exaggerated male reproductive morph in a spider.</title>
        <authorList>
            <person name="Hendrickx F."/>
            <person name="De Corte Z."/>
            <person name="Sonet G."/>
            <person name="Van Belleghem S.M."/>
            <person name="Kostlbacher S."/>
            <person name="Vangestel C."/>
        </authorList>
    </citation>
    <scope>NUCLEOTIDE SEQUENCE [LARGE SCALE GENOMIC DNA]</scope>
    <source>
        <strain evidence="3">W744_W776</strain>
    </source>
</reference>
<dbReference type="GO" id="GO:0062129">
    <property type="term" value="C:chitin-based extracellular matrix"/>
    <property type="evidence" value="ECO:0007669"/>
    <property type="project" value="TreeGrafter"/>
</dbReference>
<organism evidence="3 4">
    <name type="scientific">Oedothorax gibbosus</name>
    <dbReference type="NCBI Taxonomy" id="931172"/>
    <lineage>
        <taxon>Eukaryota</taxon>
        <taxon>Metazoa</taxon>
        <taxon>Ecdysozoa</taxon>
        <taxon>Arthropoda</taxon>
        <taxon>Chelicerata</taxon>
        <taxon>Arachnida</taxon>
        <taxon>Araneae</taxon>
        <taxon>Araneomorphae</taxon>
        <taxon>Entelegynae</taxon>
        <taxon>Araneoidea</taxon>
        <taxon>Linyphiidae</taxon>
        <taxon>Erigoninae</taxon>
        <taxon>Oedothorax</taxon>
    </lineage>
</organism>
<dbReference type="PROSITE" id="PS51155">
    <property type="entry name" value="CHIT_BIND_RR_2"/>
    <property type="match status" value="1"/>
</dbReference>
<evidence type="ECO:0000313" key="4">
    <source>
        <dbReference type="Proteomes" id="UP000827092"/>
    </source>
</evidence>
<keyword evidence="1" id="KW-0193">Cuticle</keyword>
<name>A0AAV6UYY9_9ARAC</name>
<dbReference type="PANTHER" id="PTHR10380">
    <property type="entry name" value="CUTICLE PROTEIN"/>
    <property type="match status" value="1"/>
</dbReference>
<dbReference type="Pfam" id="PF00379">
    <property type="entry name" value="Chitin_bind_4"/>
    <property type="match status" value="1"/>
</dbReference>
<proteinExistence type="predicted"/>
<keyword evidence="4" id="KW-1185">Reference proteome</keyword>
<gene>
    <name evidence="3" type="ORF">JTE90_008056</name>
</gene>
<sequence length="214" mass="25068">MQTKLSNQCFHKQAEYQVPKEKPIPYHFSYEVQDNQGTHHRHEHGDGDGTVKGSYGFIDERGVHRLVNYIADHQGFRAHVMTNEPGTKSEDPSDVIMHSFAEDMSPEPHELENNSENYHHMPAESYEDNSENAHHMPSEPYDLQKDSENDHYLPAKPYELEKNSENDHHMSSEAYQLQTYREHSRQMSAEGYKIQKDNENDNHHFAHIDQSYVY</sequence>
<dbReference type="Proteomes" id="UP000827092">
    <property type="component" value="Unassembled WGS sequence"/>
</dbReference>
<feature type="compositionally biased region" description="Basic and acidic residues" evidence="2">
    <location>
        <begin position="131"/>
        <end position="141"/>
    </location>
</feature>
<dbReference type="EMBL" id="JAFNEN010000238">
    <property type="protein sequence ID" value="KAG8188491.1"/>
    <property type="molecule type" value="Genomic_DNA"/>
</dbReference>
<dbReference type="AlphaFoldDB" id="A0AAV6UYY9"/>
<feature type="region of interest" description="Disordered" evidence="2">
    <location>
        <begin position="120"/>
        <end position="141"/>
    </location>
</feature>
<accession>A0AAV6UYY9</accession>
<evidence type="ECO:0000256" key="2">
    <source>
        <dbReference type="SAM" id="MobiDB-lite"/>
    </source>
</evidence>
<dbReference type="GO" id="GO:0008010">
    <property type="term" value="F:structural constituent of chitin-based larval cuticle"/>
    <property type="evidence" value="ECO:0007669"/>
    <property type="project" value="TreeGrafter"/>
</dbReference>
<dbReference type="PRINTS" id="PR00947">
    <property type="entry name" value="CUTICLE"/>
</dbReference>